<keyword evidence="2" id="KW-1185">Reference proteome</keyword>
<dbReference type="Proteomes" id="UP000694417">
    <property type="component" value="Unplaced"/>
</dbReference>
<dbReference type="Ensembl" id="ENSUPAT00010007548.1">
    <property type="protein sequence ID" value="ENSUPAP00010006612.1"/>
    <property type="gene ID" value="ENSUPAG00010005302.1"/>
</dbReference>
<name>A0A8D2H4V7_UROPR</name>
<dbReference type="AlphaFoldDB" id="A0A8D2H4V7"/>
<reference evidence="1" key="2">
    <citation type="submission" date="2025-09" db="UniProtKB">
        <authorList>
            <consortium name="Ensembl"/>
        </authorList>
    </citation>
    <scope>IDENTIFICATION</scope>
</reference>
<reference evidence="1" key="1">
    <citation type="submission" date="2025-08" db="UniProtKB">
        <authorList>
            <consortium name="Ensembl"/>
        </authorList>
    </citation>
    <scope>IDENTIFICATION</scope>
</reference>
<accession>A0A8D2H4V7</accession>
<protein>
    <submittedName>
        <fullName evidence="1">Uncharacterized protein</fullName>
    </submittedName>
</protein>
<proteinExistence type="predicted"/>
<evidence type="ECO:0000313" key="2">
    <source>
        <dbReference type="Proteomes" id="UP000694417"/>
    </source>
</evidence>
<sequence length="142" mass="15803">MPFPQVLGTTWVPIAGEIVLCPPTTKKKKKNVLCTLNMVYMTDVISASCGSGATTTRHELERSFDSCGLLNFTTLYQDDPFCNAIYKKKRSTCQICIEKFLKHSGEALKILVSVGLFLSLTWLPFYDLLSSTFLNITSGVHL</sequence>
<organism evidence="1 2">
    <name type="scientific">Urocitellus parryii</name>
    <name type="common">Arctic ground squirrel</name>
    <name type="synonym">Spermophilus parryii</name>
    <dbReference type="NCBI Taxonomy" id="9999"/>
    <lineage>
        <taxon>Eukaryota</taxon>
        <taxon>Metazoa</taxon>
        <taxon>Chordata</taxon>
        <taxon>Craniata</taxon>
        <taxon>Vertebrata</taxon>
        <taxon>Euteleostomi</taxon>
        <taxon>Mammalia</taxon>
        <taxon>Eutheria</taxon>
        <taxon>Euarchontoglires</taxon>
        <taxon>Glires</taxon>
        <taxon>Rodentia</taxon>
        <taxon>Sciuromorpha</taxon>
        <taxon>Sciuridae</taxon>
        <taxon>Xerinae</taxon>
        <taxon>Marmotini</taxon>
        <taxon>Urocitellus</taxon>
    </lineage>
</organism>
<evidence type="ECO:0000313" key="1">
    <source>
        <dbReference type="Ensembl" id="ENSUPAP00010006612.1"/>
    </source>
</evidence>